<dbReference type="RefSeq" id="WP_085884645.1">
    <property type="nucleotide sequence ID" value="NZ_FWFR01000003.1"/>
</dbReference>
<organism evidence="5 6">
    <name type="scientific">Oceanibacterium hippocampi</name>
    <dbReference type="NCBI Taxonomy" id="745714"/>
    <lineage>
        <taxon>Bacteria</taxon>
        <taxon>Pseudomonadati</taxon>
        <taxon>Pseudomonadota</taxon>
        <taxon>Alphaproteobacteria</taxon>
        <taxon>Sneathiellales</taxon>
        <taxon>Sneathiellaceae</taxon>
        <taxon>Oceanibacterium</taxon>
    </lineage>
</organism>
<evidence type="ECO:0000313" key="5">
    <source>
        <dbReference type="EMBL" id="SLN70397.1"/>
    </source>
</evidence>
<dbReference type="OrthoDB" id="7359569at2"/>
<evidence type="ECO:0000256" key="1">
    <source>
        <dbReference type="ARBA" id="ARBA00023015"/>
    </source>
</evidence>
<dbReference type="PANTHER" id="PTHR42756">
    <property type="entry name" value="TRANSCRIPTIONAL REGULATOR, MARR"/>
    <property type="match status" value="1"/>
</dbReference>
<proteinExistence type="predicted"/>
<dbReference type="SMART" id="SM00347">
    <property type="entry name" value="HTH_MARR"/>
    <property type="match status" value="1"/>
</dbReference>
<dbReference type="InParanoid" id="A0A1Y5TX12"/>
<dbReference type="InterPro" id="IPR036388">
    <property type="entry name" value="WH-like_DNA-bd_sf"/>
</dbReference>
<keyword evidence="6" id="KW-1185">Reference proteome</keyword>
<dbReference type="GO" id="GO:0003677">
    <property type="term" value="F:DNA binding"/>
    <property type="evidence" value="ECO:0007669"/>
    <property type="project" value="UniProtKB-KW"/>
</dbReference>
<dbReference type="PANTHER" id="PTHR42756:SF1">
    <property type="entry name" value="TRANSCRIPTIONAL REPRESSOR OF EMRAB OPERON"/>
    <property type="match status" value="1"/>
</dbReference>
<accession>A0A1Y5TX12</accession>
<evidence type="ECO:0000313" key="6">
    <source>
        <dbReference type="Proteomes" id="UP000193200"/>
    </source>
</evidence>
<dbReference type="AlphaFoldDB" id="A0A1Y5TX12"/>
<keyword evidence="1" id="KW-0805">Transcription regulation</keyword>
<dbReference type="Pfam" id="PF01047">
    <property type="entry name" value="MarR"/>
    <property type="match status" value="1"/>
</dbReference>
<dbReference type="EMBL" id="FWFR01000003">
    <property type="protein sequence ID" value="SLN70397.1"/>
    <property type="molecule type" value="Genomic_DNA"/>
</dbReference>
<protein>
    <submittedName>
        <fullName evidence="5">Putative HTH-type transcriptional regulator/GBAA_1941/BAS1801</fullName>
    </submittedName>
</protein>
<evidence type="ECO:0000256" key="3">
    <source>
        <dbReference type="ARBA" id="ARBA00023163"/>
    </source>
</evidence>
<sequence>MAREDLEKRLGKTDAECLCANTRRAARAVTRYFDHVLDPSGLRATQFTLLLGIRLNQPVGITRLAEYMVMDRTTMTRNLRPLEKAGLISVGRAGDRRLRAIRLTSGGEESLEAALPAWSTAQAALAKAVGHYRKDIVVGNLKAVADAASRILEADRQPSG</sequence>
<evidence type="ECO:0000259" key="4">
    <source>
        <dbReference type="PROSITE" id="PS50995"/>
    </source>
</evidence>
<gene>
    <name evidence="5" type="ORF">OCH7691_03288</name>
</gene>
<dbReference type="Gene3D" id="1.10.10.10">
    <property type="entry name" value="Winged helix-like DNA-binding domain superfamily/Winged helix DNA-binding domain"/>
    <property type="match status" value="1"/>
</dbReference>
<reference evidence="5 6" key="1">
    <citation type="submission" date="2017-03" db="EMBL/GenBank/DDBJ databases">
        <authorList>
            <person name="Afonso C.L."/>
            <person name="Miller P.J."/>
            <person name="Scott M.A."/>
            <person name="Spackman E."/>
            <person name="Goraichik I."/>
            <person name="Dimitrov K.M."/>
            <person name="Suarez D.L."/>
            <person name="Swayne D.E."/>
        </authorList>
    </citation>
    <scope>NUCLEOTIDE SEQUENCE [LARGE SCALE GENOMIC DNA]</scope>
    <source>
        <strain evidence="5 6">CECT 7691</strain>
    </source>
</reference>
<name>A0A1Y5TX12_9PROT</name>
<dbReference type="GO" id="GO:0003700">
    <property type="term" value="F:DNA-binding transcription factor activity"/>
    <property type="evidence" value="ECO:0007669"/>
    <property type="project" value="InterPro"/>
</dbReference>
<dbReference type="PROSITE" id="PS50995">
    <property type="entry name" value="HTH_MARR_2"/>
    <property type="match status" value="1"/>
</dbReference>
<keyword evidence="3" id="KW-0804">Transcription</keyword>
<keyword evidence="2" id="KW-0238">DNA-binding</keyword>
<dbReference type="InterPro" id="IPR036390">
    <property type="entry name" value="WH_DNA-bd_sf"/>
</dbReference>
<feature type="domain" description="HTH marR-type" evidence="4">
    <location>
        <begin position="15"/>
        <end position="153"/>
    </location>
</feature>
<dbReference type="InterPro" id="IPR000835">
    <property type="entry name" value="HTH_MarR-typ"/>
</dbReference>
<dbReference type="SUPFAM" id="SSF46785">
    <property type="entry name" value="Winged helix' DNA-binding domain"/>
    <property type="match status" value="1"/>
</dbReference>
<evidence type="ECO:0000256" key="2">
    <source>
        <dbReference type="ARBA" id="ARBA00023125"/>
    </source>
</evidence>
<dbReference type="Proteomes" id="UP000193200">
    <property type="component" value="Unassembled WGS sequence"/>
</dbReference>